<evidence type="ECO:0000313" key="3">
    <source>
        <dbReference type="Proteomes" id="UP001141552"/>
    </source>
</evidence>
<dbReference type="Proteomes" id="UP001141552">
    <property type="component" value="Unassembled WGS sequence"/>
</dbReference>
<dbReference type="OrthoDB" id="1750606at2759"/>
<comment type="caution">
    <text evidence="2">The sequence shown here is derived from an EMBL/GenBank/DDBJ whole genome shotgun (WGS) entry which is preliminary data.</text>
</comment>
<dbReference type="InterPro" id="IPR025558">
    <property type="entry name" value="DUF4283"/>
</dbReference>
<feature type="domain" description="DUF4283" evidence="1">
    <location>
        <begin position="37"/>
        <end position="102"/>
    </location>
</feature>
<organism evidence="2 3">
    <name type="scientific">Turnera subulata</name>
    <dbReference type="NCBI Taxonomy" id="218843"/>
    <lineage>
        <taxon>Eukaryota</taxon>
        <taxon>Viridiplantae</taxon>
        <taxon>Streptophyta</taxon>
        <taxon>Embryophyta</taxon>
        <taxon>Tracheophyta</taxon>
        <taxon>Spermatophyta</taxon>
        <taxon>Magnoliopsida</taxon>
        <taxon>eudicotyledons</taxon>
        <taxon>Gunneridae</taxon>
        <taxon>Pentapetalae</taxon>
        <taxon>rosids</taxon>
        <taxon>fabids</taxon>
        <taxon>Malpighiales</taxon>
        <taxon>Passifloraceae</taxon>
        <taxon>Turnera</taxon>
    </lineage>
</organism>
<name>A0A9Q0FZM0_9ROSI</name>
<evidence type="ECO:0000259" key="1">
    <source>
        <dbReference type="Pfam" id="PF14111"/>
    </source>
</evidence>
<dbReference type="AlphaFoldDB" id="A0A9Q0FZM0"/>
<evidence type="ECO:0000313" key="2">
    <source>
        <dbReference type="EMBL" id="KAJ4840843.1"/>
    </source>
</evidence>
<keyword evidence="3" id="KW-1185">Reference proteome</keyword>
<dbReference type="EMBL" id="JAKUCV010002932">
    <property type="protein sequence ID" value="KAJ4840843.1"/>
    <property type="molecule type" value="Genomic_DNA"/>
</dbReference>
<reference evidence="2" key="2">
    <citation type="journal article" date="2023" name="Plants (Basel)">
        <title>Annotation of the Turnera subulata (Passifloraceae) Draft Genome Reveals the S-Locus Evolved after the Divergence of Turneroideae from Passifloroideae in a Stepwise Manner.</title>
        <authorList>
            <person name="Henning P.M."/>
            <person name="Roalson E.H."/>
            <person name="Mir W."/>
            <person name="McCubbin A.G."/>
            <person name="Shore J.S."/>
        </authorList>
    </citation>
    <scope>NUCLEOTIDE SEQUENCE</scope>
    <source>
        <strain evidence="2">F60SS</strain>
    </source>
</reference>
<protein>
    <recommendedName>
        <fullName evidence="1">DUF4283 domain-containing protein</fullName>
    </recommendedName>
</protein>
<sequence>MAETSNRRIIDLRGTTAGDCSASLEESVGAIVAHTYVVSKIIGDCRPHIGQIRNQLSNGWCNLRLIPKPNNVFLIGFKLKEDKKKVLKEAPWLMSNHLLCLKGTTKIWLMLRTPPPYGSWVSADGSRKKKKNAEEEVVLSPIQESARRNHTGLMNALV</sequence>
<dbReference type="Pfam" id="PF14111">
    <property type="entry name" value="DUF4283"/>
    <property type="match status" value="1"/>
</dbReference>
<proteinExistence type="predicted"/>
<gene>
    <name evidence="2" type="ORF">Tsubulata_018733</name>
</gene>
<reference evidence="2" key="1">
    <citation type="submission" date="2022-02" db="EMBL/GenBank/DDBJ databases">
        <authorList>
            <person name="Henning P.M."/>
            <person name="McCubbin A.G."/>
            <person name="Shore J.S."/>
        </authorList>
    </citation>
    <scope>NUCLEOTIDE SEQUENCE</scope>
    <source>
        <strain evidence="2">F60SS</strain>
        <tissue evidence="2">Leaves</tissue>
    </source>
</reference>
<accession>A0A9Q0FZM0</accession>